<dbReference type="Gene3D" id="3.90.190.20">
    <property type="entry name" value="Mur ligase, C-terminal domain"/>
    <property type="match status" value="1"/>
</dbReference>
<keyword evidence="7 10" id="KW-0573">Peptidoglycan synthesis</keyword>
<evidence type="ECO:0000256" key="9">
    <source>
        <dbReference type="ARBA" id="ARBA00023316"/>
    </source>
</evidence>
<comment type="similarity">
    <text evidence="10">Belongs to the MurCDEF family. MurF subfamily.</text>
</comment>
<sequence>MLVATPFSTEEVVKAVSGMLVNGDMGIPFKGICTDTRVMEPGFLFWALKGRNFDGHLFWKEAIDKGARGVVLEYFPRDLELEELPKTLSFILVKDTLRALGDLAQYFRVREGFRVIAITGSCGKTTTKELTFALLSRFFKCAKNEANYNNLIGVPLSLLSFKDRPEWAILELGTNQRGEIARLAEIIQPQVSLITCIYPAHLEGLGSLEGILEEKIALFERTDAHGTLIYFYDQPLLRERTKAFPQAKISYGEGEGADLRLLNFRGRGLSLEAQIAYGGKEYTFSAPLAGKHNLLNLLGALAVGLATGLTLESLLEAIEEMESLFLRSHFIQKGPYLLIDDTYNANPGSMEMALTLLSDQEKALGKRIAILGDMKELGEESERYHEEVGEIAGEKADMAIFIGEMAPYYARGFQKSGKPCQIYHTVEEFLERGNLPKEKAVILVKGSRALRMERIVEKLVKEEN</sequence>
<dbReference type="InterPro" id="IPR005863">
    <property type="entry name" value="UDP-N-AcMur_synth"/>
</dbReference>
<dbReference type="Pfam" id="PF01225">
    <property type="entry name" value="Mur_ligase"/>
    <property type="match status" value="1"/>
</dbReference>
<dbReference type="InterPro" id="IPR036615">
    <property type="entry name" value="Mur_ligase_C_dom_sf"/>
</dbReference>
<dbReference type="Gene3D" id="3.40.1390.10">
    <property type="entry name" value="MurE/MurF, N-terminal domain"/>
    <property type="match status" value="1"/>
</dbReference>
<evidence type="ECO:0000256" key="8">
    <source>
        <dbReference type="ARBA" id="ARBA00023306"/>
    </source>
</evidence>
<dbReference type="HAMAP" id="MF_02019">
    <property type="entry name" value="MurF"/>
    <property type="match status" value="1"/>
</dbReference>
<dbReference type="EMBL" id="DSZU01000067">
    <property type="protein sequence ID" value="HGV55235.1"/>
    <property type="molecule type" value="Genomic_DNA"/>
</dbReference>
<dbReference type="GO" id="GO:0005737">
    <property type="term" value="C:cytoplasm"/>
    <property type="evidence" value="ECO:0007669"/>
    <property type="project" value="UniProtKB-SubCell"/>
</dbReference>
<keyword evidence="3 10" id="KW-0132">Cell division</keyword>
<evidence type="ECO:0000256" key="7">
    <source>
        <dbReference type="ARBA" id="ARBA00022984"/>
    </source>
</evidence>
<feature type="domain" description="Mur ligase N-terminal catalytic" evidence="12">
    <location>
        <begin position="29"/>
        <end position="108"/>
    </location>
</feature>
<comment type="pathway">
    <text evidence="10 11">Cell wall biogenesis; peptidoglycan biosynthesis.</text>
</comment>
<evidence type="ECO:0000256" key="4">
    <source>
        <dbReference type="ARBA" id="ARBA00022741"/>
    </source>
</evidence>
<comment type="catalytic activity">
    <reaction evidence="10 11">
        <text>D-alanyl-D-alanine + UDP-N-acetyl-alpha-D-muramoyl-L-alanyl-gamma-D-glutamyl-meso-2,6-diaminopimelate + ATP = UDP-N-acetyl-alpha-D-muramoyl-L-alanyl-gamma-D-glutamyl-meso-2,6-diaminopimeloyl-D-alanyl-D-alanine + ADP + phosphate + H(+)</text>
        <dbReference type="Rhea" id="RHEA:28374"/>
        <dbReference type="ChEBI" id="CHEBI:15378"/>
        <dbReference type="ChEBI" id="CHEBI:30616"/>
        <dbReference type="ChEBI" id="CHEBI:43474"/>
        <dbReference type="ChEBI" id="CHEBI:57822"/>
        <dbReference type="ChEBI" id="CHEBI:61386"/>
        <dbReference type="ChEBI" id="CHEBI:83905"/>
        <dbReference type="ChEBI" id="CHEBI:456216"/>
        <dbReference type="EC" id="6.3.2.10"/>
    </reaction>
</comment>
<comment type="function">
    <text evidence="10 11">Involved in cell wall formation. Catalyzes the final step in the synthesis of UDP-N-acetylmuramoyl-pentapeptide, the precursor of murein.</text>
</comment>
<dbReference type="InterPro" id="IPR035911">
    <property type="entry name" value="MurE/MurF_N"/>
</dbReference>
<comment type="subcellular location">
    <subcellularLocation>
        <location evidence="10 11">Cytoplasm</location>
    </subcellularLocation>
</comment>
<evidence type="ECO:0000256" key="10">
    <source>
        <dbReference type="HAMAP-Rule" id="MF_02019"/>
    </source>
</evidence>
<dbReference type="GO" id="GO:0071555">
    <property type="term" value="P:cell wall organization"/>
    <property type="evidence" value="ECO:0007669"/>
    <property type="project" value="UniProtKB-KW"/>
</dbReference>
<comment type="caution">
    <text evidence="15">The sequence shown here is derived from an EMBL/GenBank/DDBJ whole genome shotgun (WGS) entry which is preliminary data.</text>
</comment>
<keyword evidence="4 10" id="KW-0547">Nucleotide-binding</keyword>
<protein>
    <recommendedName>
        <fullName evidence="10 11">UDP-N-acetylmuramoyl-tripeptide--D-alanyl-D-alanine ligase</fullName>
        <ecNumber evidence="10 11">6.3.2.10</ecNumber>
    </recommendedName>
    <alternativeName>
        <fullName evidence="10">D-alanyl-D-alanine-adding enzyme</fullName>
    </alternativeName>
</protein>
<dbReference type="SUPFAM" id="SSF53623">
    <property type="entry name" value="MurD-like peptide ligases, catalytic domain"/>
    <property type="match status" value="1"/>
</dbReference>
<evidence type="ECO:0000256" key="1">
    <source>
        <dbReference type="ARBA" id="ARBA00022490"/>
    </source>
</evidence>
<evidence type="ECO:0000256" key="5">
    <source>
        <dbReference type="ARBA" id="ARBA00022840"/>
    </source>
</evidence>
<dbReference type="InterPro" id="IPR036565">
    <property type="entry name" value="Mur-like_cat_sf"/>
</dbReference>
<evidence type="ECO:0000313" key="15">
    <source>
        <dbReference type="EMBL" id="HGV55235.1"/>
    </source>
</evidence>
<reference evidence="15" key="1">
    <citation type="journal article" date="2020" name="mSystems">
        <title>Genome- and Community-Level Interaction Insights into Carbon Utilization and Element Cycling Functions of Hydrothermarchaeota in Hydrothermal Sediment.</title>
        <authorList>
            <person name="Zhou Z."/>
            <person name="Liu Y."/>
            <person name="Xu W."/>
            <person name="Pan J."/>
            <person name="Luo Z.H."/>
            <person name="Li M."/>
        </authorList>
    </citation>
    <scope>NUCLEOTIDE SEQUENCE [LARGE SCALE GENOMIC DNA]</scope>
    <source>
        <strain evidence="15">SpSt-605</strain>
    </source>
</reference>
<evidence type="ECO:0000259" key="12">
    <source>
        <dbReference type="Pfam" id="PF01225"/>
    </source>
</evidence>
<dbReference type="PANTHER" id="PTHR43024:SF1">
    <property type="entry name" value="UDP-N-ACETYLMURAMOYL-TRIPEPTIDE--D-ALANYL-D-ALANINE LIGASE"/>
    <property type="match status" value="1"/>
</dbReference>
<dbReference type="PANTHER" id="PTHR43024">
    <property type="entry name" value="UDP-N-ACETYLMURAMOYL-TRIPEPTIDE--D-ALANYL-D-ALANINE LIGASE"/>
    <property type="match status" value="1"/>
</dbReference>
<keyword evidence="2 10" id="KW-0436">Ligase</keyword>
<proteinExistence type="inferred from homology"/>
<evidence type="ECO:0000256" key="3">
    <source>
        <dbReference type="ARBA" id="ARBA00022618"/>
    </source>
</evidence>
<keyword evidence="1 10" id="KW-0963">Cytoplasm</keyword>
<dbReference type="GO" id="GO:0008360">
    <property type="term" value="P:regulation of cell shape"/>
    <property type="evidence" value="ECO:0007669"/>
    <property type="project" value="UniProtKB-KW"/>
</dbReference>
<dbReference type="InterPro" id="IPR013221">
    <property type="entry name" value="Mur_ligase_cen"/>
</dbReference>
<evidence type="ECO:0000256" key="11">
    <source>
        <dbReference type="RuleBase" id="RU004136"/>
    </source>
</evidence>
<dbReference type="GO" id="GO:0005524">
    <property type="term" value="F:ATP binding"/>
    <property type="evidence" value="ECO:0007669"/>
    <property type="project" value="UniProtKB-UniRule"/>
</dbReference>
<dbReference type="UniPathway" id="UPA00219"/>
<keyword evidence="6 10" id="KW-0133">Cell shape</keyword>
<dbReference type="InterPro" id="IPR004101">
    <property type="entry name" value="Mur_ligase_C"/>
</dbReference>
<dbReference type="Pfam" id="PF08245">
    <property type="entry name" value="Mur_ligase_M"/>
    <property type="match status" value="1"/>
</dbReference>
<dbReference type="InterPro" id="IPR000713">
    <property type="entry name" value="Mur_ligase_N"/>
</dbReference>
<dbReference type="EC" id="6.3.2.10" evidence="10 11"/>
<keyword evidence="9 10" id="KW-0961">Cell wall biogenesis/degradation</keyword>
<feature type="domain" description="Mur ligase central" evidence="14">
    <location>
        <begin position="118"/>
        <end position="303"/>
    </location>
</feature>
<gene>
    <name evidence="10" type="primary">murF</name>
    <name evidence="15" type="ORF">ENT73_04015</name>
</gene>
<accession>A0A832GQF4</accession>
<evidence type="ECO:0000259" key="14">
    <source>
        <dbReference type="Pfam" id="PF08245"/>
    </source>
</evidence>
<organism evidence="15">
    <name type="scientific">Caldimicrobium thiodismutans</name>
    <dbReference type="NCBI Taxonomy" id="1653476"/>
    <lineage>
        <taxon>Bacteria</taxon>
        <taxon>Pseudomonadati</taxon>
        <taxon>Thermodesulfobacteriota</taxon>
        <taxon>Thermodesulfobacteria</taxon>
        <taxon>Thermodesulfobacteriales</taxon>
        <taxon>Thermodesulfobacteriaceae</taxon>
        <taxon>Caldimicrobium</taxon>
    </lineage>
</organism>
<keyword evidence="8 10" id="KW-0131">Cell cycle</keyword>
<dbReference type="InterPro" id="IPR051046">
    <property type="entry name" value="MurCDEF_CellWall_CoF430Synth"/>
</dbReference>
<evidence type="ECO:0000256" key="6">
    <source>
        <dbReference type="ARBA" id="ARBA00022960"/>
    </source>
</evidence>
<dbReference type="Pfam" id="PF02875">
    <property type="entry name" value="Mur_ligase_C"/>
    <property type="match status" value="1"/>
</dbReference>
<dbReference type="GO" id="GO:0051301">
    <property type="term" value="P:cell division"/>
    <property type="evidence" value="ECO:0007669"/>
    <property type="project" value="UniProtKB-KW"/>
</dbReference>
<feature type="domain" description="Mur ligase C-terminal" evidence="13">
    <location>
        <begin position="327"/>
        <end position="448"/>
    </location>
</feature>
<feature type="binding site" evidence="10">
    <location>
        <begin position="120"/>
        <end position="126"/>
    </location>
    <ligand>
        <name>ATP</name>
        <dbReference type="ChEBI" id="CHEBI:30616"/>
    </ligand>
</feature>
<dbReference type="GO" id="GO:0009252">
    <property type="term" value="P:peptidoglycan biosynthetic process"/>
    <property type="evidence" value="ECO:0007669"/>
    <property type="project" value="UniProtKB-UniRule"/>
</dbReference>
<evidence type="ECO:0000259" key="13">
    <source>
        <dbReference type="Pfam" id="PF02875"/>
    </source>
</evidence>
<dbReference type="SUPFAM" id="SSF53244">
    <property type="entry name" value="MurD-like peptide ligases, peptide-binding domain"/>
    <property type="match status" value="1"/>
</dbReference>
<dbReference type="SUPFAM" id="SSF63418">
    <property type="entry name" value="MurE/MurF N-terminal domain"/>
    <property type="match status" value="1"/>
</dbReference>
<evidence type="ECO:0000256" key="2">
    <source>
        <dbReference type="ARBA" id="ARBA00022598"/>
    </source>
</evidence>
<dbReference type="AlphaFoldDB" id="A0A832GQF4"/>
<name>A0A832GQF4_9BACT</name>
<dbReference type="Gene3D" id="3.40.1190.10">
    <property type="entry name" value="Mur-like, catalytic domain"/>
    <property type="match status" value="1"/>
</dbReference>
<dbReference type="GO" id="GO:0047480">
    <property type="term" value="F:UDP-N-acetylmuramoyl-tripeptide-D-alanyl-D-alanine ligase activity"/>
    <property type="evidence" value="ECO:0007669"/>
    <property type="project" value="UniProtKB-UniRule"/>
</dbReference>
<dbReference type="NCBIfam" id="TIGR01143">
    <property type="entry name" value="murF"/>
    <property type="match status" value="1"/>
</dbReference>
<keyword evidence="5 10" id="KW-0067">ATP-binding</keyword>